<reference evidence="2 3" key="1">
    <citation type="submission" date="2024-01" db="EMBL/GenBank/DDBJ databases">
        <title>The genomes of 5 underutilized Papilionoideae crops provide insights into root nodulation and disease resistanc.</title>
        <authorList>
            <person name="Jiang F."/>
        </authorList>
    </citation>
    <scope>NUCLEOTIDE SEQUENCE [LARGE SCALE GENOMIC DNA]</scope>
    <source>
        <strain evidence="2">LVBAO_FW01</strain>
        <tissue evidence="2">Leaves</tissue>
    </source>
</reference>
<proteinExistence type="predicted"/>
<evidence type="ECO:0000313" key="2">
    <source>
        <dbReference type="EMBL" id="KAK7314570.1"/>
    </source>
</evidence>
<organism evidence="2 3">
    <name type="scientific">Canavalia gladiata</name>
    <name type="common">Sword bean</name>
    <name type="synonym">Dolichos gladiatus</name>
    <dbReference type="NCBI Taxonomy" id="3824"/>
    <lineage>
        <taxon>Eukaryota</taxon>
        <taxon>Viridiplantae</taxon>
        <taxon>Streptophyta</taxon>
        <taxon>Embryophyta</taxon>
        <taxon>Tracheophyta</taxon>
        <taxon>Spermatophyta</taxon>
        <taxon>Magnoliopsida</taxon>
        <taxon>eudicotyledons</taxon>
        <taxon>Gunneridae</taxon>
        <taxon>Pentapetalae</taxon>
        <taxon>rosids</taxon>
        <taxon>fabids</taxon>
        <taxon>Fabales</taxon>
        <taxon>Fabaceae</taxon>
        <taxon>Papilionoideae</taxon>
        <taxon>50 kb inversion clade</taxon>
        <taxon>NPAAA clade</taxon>
        <taxon>indigoferoid/millettioid clade</taxon>
        <taxon>Phaseoleae</taxon>
        <taxon>Canavalia</taxon>
    </lineage>
</organism>
<dbReference type="PANTHER" id="PTHR36757">
    <property type="entry name" value="BNAANNG22500D PROTEIN"/>
    <property type="match status" value="1"/>
</dbReference>
<evidence type="ECO:0000256" key="1">
    <source>
        <dbReference type="SAM" id="MobiDB-lite"/>
    </source>
</evidence>
<protein>
    <submittedName>
        <fullName evidence="2">Uncharacterized protein</fullName>
    </submittedName>
</protein>
<keyword evidence="3" id="KW-1185">Reference proteome</keyword>
<dbReference type="AlphaFoldDB" id="A0AAN9PW30"/>
<name>A0AAN9PW30_CANGL</name>
<feature type="region of interest" description="Disordered" evidence="1">
    <location>
        <begin position="237"/>
        <end position="256"/>
    </location>
</feature>
<dbReference type="PANTHER" id="PTHR36757:SF4">
    <property type="entry name" value="DUF4005 DOMAIN-CONTAINING PROTEIN"/>
    <property type="match status" value="1"/>
</dbReference>
<dbReference type="EMBL" id="JAYMYQ010000008">
    <property type="protein sequence ID" value="KAK7314570.1"/>
    <property type="molecule type" value="Genomic_DNA"/>
</dbReference>
<accession>A0AAN9PW30</accession>
<dbReference type="Proteomes" id="UP001367508">
    <property type="component" value="Unassembled WGS sequence"/>
</dbReference>
<sequence>MLWGGPSYSGWVGSHVVASIGHPKLGVKDYFVIKEDAFNLPKYYITVNHIIFCLPLNCFFAFRFQLCVHQFVSVEERKELVVMCSETSPPRLSFSHDLSELQISPVKQDVPFRDTLLQESNSDFEFSTSRSLESESSSADELFSNGVILPFQIQNKTTARKHSHHVEPHYTKLPPRPCAPSVDKVKKETIRDLLDVSSDHDKRPHSKSLWGFSRSRSLNCDTKKSLVYSLPLLSRSNSTGSVANPKRVSSNKQQSAAKSSSYSCSSTLHFSPMQKSASGKSYGRSYANGLRISPVLNVPTPCVSKGSANLFGLGSFLRVGKVKKSKK</sequence>
<comment type="caution">
    <text evidence="2">The sequence shown here is derived from an EMBL/GenBank/DDBJ whole genome shotgun (WGS) entry which is preliminary data.</text>
</comment>
<evidence type="ECO:0000313" key="3">
    <source>
        <dbReference type="Proteomes" id="UP001367508"/>
    </source>
</evidence>
<gene>
    <name evidence="2" type="ORF">VNO77_33096</name>
</gene>